<dbReference type="EMBL" id="FXTN01000038">
    <property type="protein sequence ID" value="SMP00112.1"/>
    <property type="molecule type" value="Genomic_DNA"/>
</dbReference>
<accession>A0A521FVE4</accession>
<sequence>MDIFARLYDIEREVKDKSINECQQVRQERAKPI</sequence>
<dbReference type="AlphaFoldDB" id="A0A521FVE4"/>
<keyword evidence="2" id="KW-1185">Reference proteome</keyword>
<protein>
    <submittedName>
        <fullName evidence="1">Uncharacterized protein</fullName>
    </submittedName>
</protein>
<evidence type="ECO:0000313" key="2">
    <source>
        <dbReference type="Proteomes" id="UP000320300"/>
    </source>
</evidence>
<name>A0A521FVE4_9SPHI</name>
<proteinExistence type="predicted"/>
<evidence type="ECO:0000313" key="1">
    <source>
        <dbReference type="EMBL" id="SMP00112.1"/>
    </source>
</evidence>
<gene>
    <name evidence="1" type="ORF">SAMN06265348_1381</name>
</gene>
<dbReference type="Proteomes" id="UP000320300">
    <property type="component" value="Unassembled WGS sequence"/>
</dbReference>
<organism evidence="1 2">
    <name type="scientific">Pedobacter westerhofensis</name>
    <dbReference type="NCBI Taxonomy" id="425512"/>
    <lineage>
        <taxon>Bacteria</taxon>
        <taxon>Pseudomonadati</taxon>
        <taxon>Bacteroidota</taxon>
        <taxon>Sphingobacteriia</taxon>
        <taxon>Sphingobacteriales</taxon>
        <taxon>Sphingobacteriaceae</taxon>
        <taxon>Pedobacter</taxon>
    </lineage>
</organism>
<reference evidence="1 2" key="1">
    <citation type="submission" date="2017-05" db="EMBL/GenBank/DDBJ databases">
        <authorList>
            <person name="Varghese N."/>
            <person name="Submissions S."/>
        </authorList>
    </citation>
    <scope>NUCLEOTIDE SEQUENCE [LARGE SCALE GENOMIC DNA]</scope>
    <source>
        <strain evidence="1 2">DSM 19036</strain>
    </source>
</reference>